<dbReference type="Pfam" id="PF22692">
    <property type="entry name" value="LlgE_F_G_D1"/>
    <property type="match status" value="1"/>
</dbReference>
<evidence type="ECO:0000256" key="4">
    <source>
        <dbReference type="ARBA" id="ARBA00023143"/>
    </source>
</evidence>
<evidence type="ECO:0000259" key="9">
    <source>
        <dbReference type="Pfam" id="PF22692"/>
    </source>
</evidence>
<dbReference type="GO" id="GO:0005829">
    <property type="term" value="C:cytosol"/>
    <property type="evidence" value="ECO:0007669"/>
    <property type="project" value="TreeGrafter"/>
</dbReference>
<dbReference type="InterPro" id="IPR053967">
    <property type="entry name" value="LlgE_F_G-like_D1"/>
</dbReference>
<evidence type="ECO:0000259" key="6">
    <source>
        <dbReference type="Pfam" id="PF00460"/>
    </source>
</evidence>
<dbReference type="GO" id="GO:0009424">
    <property type="term" value="C:bacterial-type flagellum hook"/>
    <property type="evidence" value="ECO:0007669"/>
    <property type="project" value="TreeGrafter"/>
</dbReference>
<dbReference type="GO" id="GO:0009425">
    <property type="term" value="C:bacterial-type flagellum basal body"/>
    <property type="evidence" value="ECO:0007669"/>
    <property type="project" value="UniProtKB-SubCell"/>
</dbReference>
<evidence type="ECO:0000259" key="8">
    <source>
        <dbReference type="Pfam" id="PF07559"/>
    </source>
</evidence>
<dbReference type="PROSITE" id="PS00588">
    <property type="entry name" value="FLAGELLA_BB_ROD"/>
    <property type="match status" value="1"/>
</dbReference>
<dbReference type="Gene3D" id="2.60.98.20">
    <property type="entry name" value="Flagellar hook protein FlgE"/>
    <property type="match status" value="1"/>
</dbReference>
<comment type="function">
    <text evidence="5">A flexible structure which links the flagellar filament to the drive apparatus in the basal body.</text>
</comment>
<dbReference type="AlphaFoldDB" id="A0A1I6Z368"/>
<dbReference type="SUPFAM" id="SSF117143">
    <property type="entry name" value="Flagellar hook protein flgE"/>
    <property type="match status" value="1"/>
</dbReference>
<evidence type="ECO:0000256" key="5">
    <source>
        <dbReference type="RuleBase" id="RU362116"/>
    </source>
</evidence>
<evidence type="ECO:0000256" key="2">
    <source>
        <dbReference type="ARBA" id="ARBA00009677"/>
    </source>
</evidence>
<dbReference type="Pfam" id="PF06429">
    <property type="entry name" value="Flg_bbr_C"/>
    <property type="match status" value="1"/>
</dbReference>
<protein>
    <recommendedName>
        <fullName evidence="3 5">Flagellar hook protein FlgE</fullName>
    </recommendedName>
</protein>
<accession>A0A1I6Z368</accession>
<proteinExistence type="inferred from homology"/>
<dbReference type="InterPro" id="IPR019776">
    <property type="entry name" value="Flagellar_basal_body_rod_CS"/>
</dbReference>
<dbReference type="PANTHER" id="PTHR30435">
    <property type="entry name" value="FLAGELLAR PROTEIN"/>
    <property type="match status" value="1"/>
</dbReference>
<reference evidence="11" key="1">
    <citation type="submission" date="2016-10" db="EMBL/GenBank/DDBJ databases">
        <authorList>
            <person name="Varghese N."/>
            <person name="Submissions S."/>
        </authorList>
    </citation>
    <scope>NUCLEOTIDE SEQUENCE [LARGE SCALE GENOMIC DNA]</scope>
    <source>
        <strain evidence="11">Ah-143</strain>
    </source>
</reference>
<dbReference type="InterPro" id="IPR037058">
    <property type="entry name" value="Falgellar_hook_FlgE_sf"/>
</dbReference>
<feature type="domain" description="Flagellar basal-body/hook protein C-terminal" evidence="7">
    <location>
        <begin position="357"/>
        <end position="401"/>
    </location>
</feature>
<dbReference type="InterPro" id="IPR011491">
    <property type="entry name" value="FlgE_D2"/>
</dbReference>
<dbReference type="NCBIfam" id="NF004238">
    <property type="entry name" value="PRK05682.1-1"/>
    <property type="match status" value="1"/>
</dbReference>
<sequence>MAFSQAVSGLNAAATNLDVIGNNIANSATYGFKSGTASFADMFAGSKVGLGVKVAGITQDFNDGTTTNTGRGLDVALSGNGFFRLVDSNGSVYYSRNGQLKLDENRNLVNMQGMQVTGYPATGTPPTIQTGANPQGITIPNTLMAAKTTTTATMQINLNSTDPVPSVTTFDPTNADSYNKKGSVTVYDSQGNAHDMNVFFVKSSTANTWSVYTQDSSVSGNAATLASTMVFDANGTLTSGTTANITTGTVNGATPATFSLSFLNSMQQNTGANNIVATTQNGYKPGDLVSYQINDDGTVVGNYSNEQNQLLGQIVLANFANNEGLKSEGDNVWSATASSGVALLGTANTGNFGTLTSGALEASNVDLSKELVNMIVAQRNYQSNAQTIKTQDQILNTLVNLR</sequence>
<evidence type="ECO:0000256" key="3">
    <source>
        <dbReference type="ARBA" id="ARBA00019015"/>
    </source>
</evidence>
<dbReference type="Pfam" id="PF07559">
    <property type="entry name" value="FlgE_D2"/>
    <property type="match status" value="1"/>
</dbReference>
<feature type="domain" description="Flagellar basal body rod protein N-terminal" evidence="6">
    <location>
        <begin position="6"/>
        <end position="33"/>
    </location>
</feature>
<keyword evidence="10" id="KW-0969">Cilium</keyword>
<dbReference type="NCBIfam" id="TIGR03506">
    <property type="entry name" value="FlgEFG_subfam"/>
    <property type="match status" value="1"/>
</dbReference>
<dbReference type="OrthoDB" id="8578401at2"/>
<keyword evidence="4 5" id="KW-0975">Bacterial flagellum</keyword>
<dbReference type="EMBL" id="FPAU01000001">
    <property type="protein sequence ID" value="SFT57167.1"/>
    <property type="molecule type" value="Genomic_DNA"/>
</dbReference>
<organism evidence="10 11">
    <name type="scientific">Kosakonia arachidis</name>
    <dbReference type="NCBI Taxonomy" id="551989"/>
    <lineage>
        <taxon>Bacteria</taxon>
        <taxon>Pseudomonadati</taxon>
        <taxon>Pseudomonadota</taxon>
        <taxon>Gammaproteobacteria</taxon>
        <taxon>Enterobacterales</taxon>
        <taxon>Enterobacteriaceae</taxon>
        <taxon>Kosakonia</taxon>
    </lineage>
</organism>
<dbReference type="GO" id="GO:0071978">
    <property type="term" value="P:bacterial-type flagellum-dependent swarming motility"/>
    <property type="evidence" value="ECO:0007669"/>
    <property type="project" value="TreeGrafter"/>
</dbReference>
<dbReference type="InterPro" id="IPR037925">
    <property type="entry name" value="FlgE/F/G-like"/>
</dbReference>
<keyword evidence="11" id="KW-1185">Reference proteome</keyword>
<feature type="domain" description="Flagellar hook protein FlgE/F/G-like D1" evidence="9">
    <location>
        <begin position="76"/>
        <end position="145"/>
    </location>
</feature>
<dbReference type="InterPro" id="IPR010930">
    <property type="entry name" value="Flg_bb/hook_C_dom"/>
</dbReference>
<dbReference type="Proteomes" id="UP000199187">
    <property type="component" value="Unassembled WGS sequence"/>
</dbReference>
<name>A0A1I6Z368_9ENTR</name>
<dbReference type="InterPro" id="IPR020013">
    <property type="entry name" value="Flagellar_FlgE/F/G"/>
</dbReference>
<dbReference type="RefSeq" id="WP_090119617.1">
    <property type="nucleotide sequence ID" value="NZ_CP045300.1"/>
</dbReference>
<feature type="domain" description="Flagellar hook protein FlgE D2" evidence="8">
    <location>
        <begin position="157"/>
        <end position="283"/>
    </location>
</feature>
<comment type="subcellular location">
    <subcellularLocation>
        <location evidence="1 5">Bacterial flagellum basal body</location>
    </subcellularLocation>
</comment>
<evidence type="ECO:0000313" key="10">
    <source>
        <dbReference type="EMBL" id="SFT57167.1"/>
    </source>
</evidence>
<evidence type="ECO:0000256" key="1">
    <source>
        <dbReference type="ARBA" id="ARBA00004117"/>
    </source>
</evidence>
<evidence type="ECO:0000259" key="7">
    <source>
        <dbReference type="Pfam" id="PF06429"/>
    </source>
</evidence>
<comment type="similarity">
    <text evidence="2 5">Belongs to the flagella basal body rod proteins family.</text>
</comment>
<evidence type="ECO:0000313" key="11">
    <source>
        <dbReference type="Proteomes" id="UP000199187"/>
    </source>
</evidence>
<keyword evidence="10" id="KW-0282">Flagellum</keyword>
<keyword evidence="10" id="KW-0966">Cell projection</keyword>
<dbReference type="Pfam" id="PF00460">
    <property type="entry name" value="Flg_bb_rod"/>
    <property type="match status" value="1"/>
</dbReference>
<gene>
    <name evidence="10" type="ORF">SAMN05192562_101921</name>
</gene>
<dbReference type="PANTHER" id="PTHR30435:SF1">
    <property type="entry name" value="FLAGELLAR HOOK PROTEIN FLGE"/>
    <property type="match status" value="1"/>
</dbReference>
<dbReference type="InterPro" id="IPR001444">
    <property type="entry name" value="Flag_bb_rod_N"/>
</dbReference>